<accession>A0A0S3SM10</accession>
<reference evidence="2 3" key="1">
    <citation type="journal article" date="2015" name="Sci. Rep.">
        <title>The power of single molecule real-time sequencing technology in the de novo assembly of a eukaryotic genome.</title>
        <authorList>
            <person name="Sakai H."/>
            <person name="Naito K."/>
            <person name="Ogiso-Tanaka E."/>
            <person name="Takahashi Y."/>
            <person name="Iseki K."/>
            <person name="Muto C."/>
            <person name="Satou K."/>
            <person name="Teruya K."/>
            <person name="Shiroma A."/>
            <person name="Shimoji M."/>
            <person name="Hirano T."/>
            <person name="Itoh T."/>
            <person name="Kaga A."/>
            <person name="Tomooka N."/>
        </authorList>
    </citation>
    <scope>NUCLEOTIDE SEQUENCE [LARGE SCALE GENOMIC DNA]</scope>
    <source>
        <strain evidence="3">cv. Shumari</strain>
    </source>
</reference>
<gene>
    <name evidence="2" type="primary">Vigan.08G036800</name>
    <name evidence="2" type="ORF">VIGAN_08036800</name>
</gene>
<dbReference type="AlphaFoldDB" id="A0A0S3SM10"/>
<dbReference type="EMBL" id="AP015041">
    <property type="protein sequence ID" value="BAT93829.1"/>
    <property type="molecule type" value="Genomic_DNA"/>
</dbReference>
<proteinExistence type="predicted"/>
<evidence type="ECO:0000313" key="2">
    <source>
        <dbReference type="EMBL" id="BAT93829.1"/>
    </source>
</evidence>
<keyword evidence="1" id="KW-1133">Transmembrane helix</keyword>
<keyword evidence="1" id="KW-0472">Membrane</keyword>
<keyword evidence="1" id="KW-0812">Transmembrane</keyword>
<evidence type="ECO:0000313" key="3">
    <source>
        <dbReference type="Proteomes" id="UP000291084"/>
    </source>
</evidence>
<evidence type="ECO:0000256" key="1">
    <source>
        <dbReference type="SAM" id="Phobius"/>
    </source>
</evidence>
<protein>
    <submittedName>
        <fullName evidence="2">Uncharacterized protein</fullName>
    </submittedName>
</protein>
<feature type="transmembrane region" description="Helical" evidence="1">
    <location>
        <begin position="33"/>
        <end position="52"/>
    </location>
</feature>
<keyword evidence="3" id="KW-1185">Reference proteome</keyword>
<dbReference type="Proteomes" id="UP000291084">
    <property type="component" value="Chromosome 8"/>
</dbReference>
<sequence>MGMGGLGSKAYAMLLLNPSLTIAKQNMVFLPYTSHTAVFLYFFPFLLFLLLIHLRSLNFSHLVILSLFSLLYFLINFLSANFDLFSDIKRFISCKFRQN</sequence>
<organism evidence="2 3">
    <name type="scientific">Vigna angularis var. angularis</name>
    <dbReference type="NCBI Taxonomy" id="157739"/>
    <lineage>
        <taxon>Eukaryota</taxon>
        <taxon>Viridiplantae</taxon>
        <taxon>Streptophyta</taxon>
        <taxon>Embryophyta</taxon>
        <taxon>Tracheophyta</taxon>
        <taxon>Spermatophyta</taxon>
        <taxon>Magnoliopsida</taxon>
        <taxon>eudicotyledons</taxon>
        <taxon>Gunneridae</taxon>
        <taxon>Pentapetalae</taxon>
        <taxon>rosids</taxon>
        <taxon>fabids</taxon>
        <taxon>Fabales</taxon>
        <taxon>Fabaceae</taxon>
        <taxon>Papilionoideae</taxon>
        <taxon>50 kb inversion clade</taxon>
        <taxon>NPAAA clade</taxon>
        <taxon>indigoferoid/millettioid clade</taxon>
        <taxon>Phaseoleae</taxon>
        <taxon>Vigna</taxon>
    </lineage>
</organism>
<name>A0A0S3SM10_PHAAN</name>
<feature type="transmembrane region" description="Helical" evidence="1">
    <location>
        <begin position="59"/>
        <end position="78"/>
    </location>
</feature>